<comment type="subcellular location">
    <subcellularLocation>
        <location evidence="2 8">Cytoplasm</location>
    </subcellularLocation>
</comment>
<evidence type="ECO:0000256" key="2">
    <source>
        <dbReference type="ARBA" id="ARBA00004496"/>
    </source>
</evidence>
<proteinExistence type="inferred from homology"/>
<evidence type="ECO:0000256" key="8">
    <source>
        <dbReference type="PIRNR" id="PIRNR006431"/>
    </source>
</evidence>
<dbReference type="PANTHER" id="PTHR43722:SF1">
    <property type="entry name" value="PROLINE IMINOPEPTIDASE"/>
    <property type="match status" value="1"/>
</dbReference>
<keyword evidence="7 8" id="KW-0378">Hydrolase</keyword>
<reference evidence="12 13" key="1">
    <citation type="submission" date="2016-07" db="EMBL/GenBank/DDBJ databases">
        <title>Pervasive Adenine N6-methylation of Active Genes in Fungi.</title>
        <authorList>
            <consortium name="DOE Joint Genome Institute"/>
            <person name="Mondo S.J."/>
            <person name="Dannebaum R.O."/>
            <person name="Kuo R.C."/>
            <person name="Labutti K."/>
            <person name="Haridas S."/>
            <person name="Kuo A."/>
            <person name="Salamov A."/>
            <person name="Ahrendt S.R."/>
            <person name="Lipzen A."/>
            <person name="Sullivan W."/>
            <person name="Andreopoulos W.B."/>
            <person name="Clum A."/>
            <person name="Lindquist E."/>
            <person name="Daum C."/>
            <person name="Ramamoorthy G.K."/>
            <person name="Gryganskyi A."/>
            <person name="Culley D."/>
            <person name="Magnuson J.K."/>
            <person name="James T.Y."/>
            <person name="O'Malley M.A."/>
            <person name="Stajich J.E."/>
            <person name="Spatafora J.W."/>
            <person name="Visel A."/>
            <person name="Grigoriev I.V."/>
        </authorList>
    </citation>
    <scope>NUCLEOTIDE SEQUENCE [LARGE SCALE GENOMIC DNA]</scope>
    <source>
        <strain evidence="12 13">JEL800</strain>
    </source>
</reference>
<evidence type="ECO:0000256" key="7">
    <source>
        <dbReference type="ARBA" id="ARBA00022801"/>
    </source>
</evidence>
<evidence type="ECO:0000256" key="4">
    <source>
        <dbReference type="ARBA" id="ARBA00022438"/>
    </source>
</evidence>
<dbReference type="GO" id="GO:0005737">
    <property type="term" value="C:cytoplasm"/>
    <property type="evidence" value="ECO:0007669"/>
    <property type="project" value="UniProtKB-SubCell"/>
</dbReference>
<dbReference type="Gene3D" id="3.40.50.1820">
    <property type="entry name" value="alpha/beta hydrolase"/>
    <property type="match status" value="1"/>
</dbReference>
<dbReference type="EC" id="3.4.11.5" evidence="8 10"/>
<evidence type="ECO:0000256" key="6">
    <source>
        <dbReference type="ARBA" id="ARBA00022670"/>
    </source>
</evidence>
<evidence type="ECO:0000256" key="3">
    <source>
        <dbReference type="ARBA" id="ARBA00010088"/>
    </source>
</evidence>
<feature type="active site" evidence="9">
    <location>
        <position position="267"/>
    </location>
</feature>
<comment type="caution">
    <text evidence="12">The sequence shown here is derived from an EMBL/GenBank/DDBJ whole genome shotgun (WGS) entry which is preliminary data.</text>
</comment>
<feature type="domain" description="AB hydrolase-1" evidence="11">
    <location>
        <begin position="34"/>
        <end position="297"/>
    </location>
</feature>
<dbReference type="GO" id="GO:0004177">
    <property type="term" value="F:aminopeptidase activity"/>
    <property type="evidence" value="ECO:0007669"/>
    <property type="project" value="UniProtKB-UniRule"/>
</dbReference>
<evidence type="ECO:0000256" key="1">
    <source>
        <dbReference type="ARBA" id="ARBA00001585"/>
    </source>
</evidence>
<name>A0A1Y2BUV5_9FUNG</name>
<feature type="active site" description="Nucleophile" evidence="9">
    <location>
        <position position="109"/>
    </location>
</feature>
<sequence length="316" mass="36054">MSLYPAIEPFHADHLKVSDIHSIWFEQSGNEKGKPVVFVHGGPGFGYSPEDRLYFDPAVYRIIIFDQRGAGKSLPTAELKDNNTWALVEDMEKLRIHLGIDKWIVFGGSWGSTLGLTYAIKHPTSVKALILRGIFTLRKSEVDWLYQEGASHIFPDYFDLYAGPIPIDERHDILRAYYKRLTSPDLAVRQLFAKTWSLWEMATIKMYPNPDMMAKVENLEWAAQFAAIECHYFVNDGFYEKDGWILENIGTIREHKIPGVIVQGRYDVICPTKSAYDLHKLWPEADFQLIPDAGHSSKEPGIIKALVDACETFKSL</sequence>
<evidence type="ECO:0000256" key="5">
    <source>
        <dbReference type="ARBA" id="ARBA00022490"/>
    </source>
</evidence>
<dbReference type="GO" id="GO:0006508">
    <property type="term" value="P:proteolysis"/>
    <property type="evidence" value="ECO:0007669"/>
    <property type="project" value="UniProtKB-KW"/>
</dbReference>
<keyword evidence="4 8" id="KW-0031">Aminopeptidase</keyword>
<dbReference type="PIRSF" id="PIRSF006431">
    <property type="entry name" value="Pept_S33"/>
    <property type="match status" value="1"/>
</dbReference>
<evidence type="ECO:0000256" key="10">
    <source>
        <dbReference type="RuleBase" id="RU003421"/>
    </source>
</evidence>
<comment type="catalytic activity">
    <reaction evidence="1 8 10">
        <text>Release of N-terminal proline from a peptide.</text>
        <dbReference type="EC" id="3.4.11.5"/>
    </reaction>
</comment>
<dbReference type="STRING" id="329046.A0A1Y2BUV5"/>
<dbReference type="EMBL" id="MCGO01000044">
    <property type="protein sequence ID" value="ORY38454.1"/>
    <property type="molecule type" value="Genomic_DNA"/>
</dbReference>
<gene>
    <name evidence="12" type="ORF">BCR33DRAFT_662952</name>
</gene>
<protein>
    <recommendedName>
        <fullName evidence="8 10">Proline iminopeptidase</fullName>
        <shortName evidence="8">PIP</shortName>
        <ecNumber evidence="8 10">3.4.11.5</ecNumber>
    </recommendedName>
    <alternativeName>
        <fullName evidence="8">Prolyl aminopeptidase</fullName>
    </alternativeName>
</protein>
<evidence type="ECO:0000259" key="11">
    <source>
        <dbReference type="Pfam" id="PF00561"/>
    </source>
</evidence>
<dbReference type="InterPro" id="IPR000073">
    <property type="entry name" value="AB_hydrolase_1"/>
</dbReference>
<dbReference type="SUPFAM" id="SSF53474">
    <property type="entry name" value="alpha/beta-Hydrolases"/>
    <property type="match status" value="1"/>
</dbReference>
<organism evidence="12 13">
    <name type="scientific">Rhizoclosmatium globosum</name>
    <dbReference type="NCBI Taxonomy" id="329046"/>
    <lineage>
        <taxon>Eukaryota</taxon>
        <taxon>Fungi</taxon>
        <taxon>Fungi incertae sedis</taxon>
        <taxon>Chytridiomycota</taxon>
        <taxon>Chytridiomycota incertae sedis</taxon>
        <taxon>Chytridiomycetes</taxon>
        <taxon>Chytridiales</taxon>
        <taxon>Chytriomycetaceae</taxon>
        <taxon>Rhizoclosmatium</taxon>
    </lineage>
</organism>
<dbReference type="OrthoDB" id="10249433at2759"/>
<evidence type="ECO:0000313" key="13">
    <source>
        <dbReference type="Proteomes" id="UP000193642"/>
    </source>
</evidence>
<dbReference type="InterPro" id="IPR002410">
    <property type="entry name" value="Peptidase_S33"/>
</dbReference>
<dbReference type="PRINTS" id="PR00793">
    <property type="entry name" value="PROAMNOPTASE"/>
</dbReference>
<dbReference type="InterPro" id="IPR005944">
    <property type="entry name" value="Pro_iminopeptidase"/>
</dbReference>
<feature type="active site" description="Proton donor" evidence="9">
    <location>
        <position position="295"/>
    </location>
</feature>
<evidence type="ECO:0000313" key="12">
    <source>
        <dbReference type="EMBL" id="ORY38454.1"/>
    </source>
</evidence>
<dbReference type="NCBIfam" id="TIGR01249">
    <property type="entry name" value="pro_imino_pep_1"/>
    <property type="match status" value="1"/>
</dbReference>
<keyword evidence="5 8" id="KW-0963">Cytoplasm</keyword>
<dbReference type="Proteomes" id="UP000193642">
    <property type="component" value="Unassembled WGS sequence"/>
</dbReference>
<accession>A0A1Y2BUV5</accession>
<keyword evidence="13" id="KW-1185">Reference proteome</keyword>
<dbReference type="PANTHER" id="PTHR43722">
    <property type="entry name" value="PROLINE IMINOPEPTIDASE"/>
    <property type="match status" value="1"/>
</dbReference>
<evidence type="ECO:0000256" key="9">
    <source>
        <dbReference type="PIRSR" id="PIRSR006431-1"/>
    </source>
</evidence>
<dbReference type="Pfam" id="PF00561">
    <property type="entry name" value="Abhydrolase_1"/>
    <property type="match status" value="1"/>
</dbReference>
<comment type="similarity">
    <text evidence="3 8 10">Belongs to the peptidase S33 family.</text>
</comment>
<dbReference type="AlphaFoldDB" id="A0A1Y2BUV5"/>
<dbReference type="InterPro" id="IPR029058">
    <property type="entry name" value="AB_hydrolase_fold"/>
</dbReference>
<keyword evidence="6 8" id="KW-0645">Protease</keyword>